<feature type="region of interest" description="Disordered" evidence="2">
    <location>
        <begin position="204"/>
        <end position="238"/>
    </location>
</feature>
<feature type="coiled-coil region" evidence="1">
    <location>
        <begin position="36"/>
        <end position="108"/>
    </location>
</feature>
<protein>
    <submittedName>
        <fullName evidence="3">Uncharacterized protein</fullName>
    </submittedName>
</protein>
<reference evidence="3 4" key="1">
    <citation type="journal article" date="2015" name="Nature">
        <title>rRNA introns, odd ribosomes, and small enigmatic genomes across a large radiation of phyla.</title>
        <authorList>
            <person name="Brown C.T."/>
            <person name="Hug L.A."/>
            <person name="Thomas B.C."/>
            <person name="Sharon I."/>
            <person name="Castelle C.J."/>
            <person name="Singh A."/>
            <person name="Wilkins M.J."/>
            <person name="Williams K.H."/>
            <person name="Banfield J.F."/>
        </authorList>
    </citation>
    <scope>NUCLEOTIDE SEQUENCE [LARGE SCALE GENOMIC DNA]</scope>
</reference>
<accession>A0A0G0LQV8</accession>
<evidence type="ECO:0000256" key="1">
    <source>
        <dbReference type="SAM" id="Coils"/>
    </source>
</evidence>
<gene>
    <name evidence="3" type="ORF">UT19_C0003G0073</name>
</gene>
<proteinExistence type="predicted"/>
<evidence type="ECO:0000313" key="4">
    <source>
        <dbReference type="Proteomes" id="UP000034932"/>
    </source>
</evidence>
<dbReference type="EMBL" id="LBVW01000003">
    <property type="protein sequence ID" value="KKQ94268.1"/>
    <property type="molecule type" value="Genomic_DNA"/>
</dbReference>
<organism evidence="3 4">
    <name type="scientific">Candidatus Woesebacteria bacterium GW2011_GWB1_39_10b</name>
    <dbReference type="NCBI Taxonomy" id="1618573"/>
    <lineage>
        <taxon>Bacteria</taxon>
        <taxon>Candidatus Woeseibacteriota</taxon>
    </lineage>
</organism>
<dbReference type="AlphaFoldDB" id="A0A0G0LQV8"/>
<name>A0A0G0LQV8_9BACT</name>
<sequence length="238" mass="26670">MRKVILLIFFLFIAAFVPVYSFAQTLTPSSVGQQKRLEVQEKLEEKKAQREVKLEERQLIREEKRATREARLSEKRIERIRHFWQLLRRRLLAAVERLERLIGRIESRLAIIGGANEDLVLDDVLIQVADAKEMLAGVITNIEAADVEVETALASQEPKMAFEIVRSLVKEIKTDLMAIHRILVHVIGDIKGLRVGQGGAAEEIPTPTSAVTPTEIPITETPTPTVEVTPTVEPTGGV</sequence>
<keyword evidence="1" id="KW-0175">Coiled coil</keyword>
<evidence type="ECO:0000313" key="3">
    <source>
        <dbReference type="EMBL" id="KKQ94268.1"/>
    </source>
</evidence>
<comment type="caution">
    <text evidence="3">The sequence shown here is derived from an EMBL/GenBank/DDBJ whole genome shotgun (WGS) entry which is preliminary data.</text>
</comment>
<dbReference type="Proteomes" id="UP000034932">
    <property type="component" value="Unassembled WGS sequence"/>
</dbReference>
<evidence type="ECO:0000256" key="2">
    <source>
        <dbReference type="SAM" id="MobiDB-lite"/>
    </source>
</evidence>
<dbReference type="STRING" id="1618573.UT19_C0003G0073"/>
<dbReference type="PATRIC" id="fig|1618573.3.peg.266"/>
<feature type="compositionally biased region" description="Low complexity" evidence="2">
    <location>
        <begin position="211"/>
        <end position="238"/>
    </location>
</feature>